<evidence type="ECO:0000259" key="3">
    <source>
        <dbReference type="Pfam" id="PF00561"/>
    </source>
</evidence>
<evidence type="ECO:0000313" key="5">
    <source>
        <dbReference type="Proteomes" id="UP001627408"/>
    </source>
</evidence>
<dbReference type="PANTHER" id="PTHR43798">
    <property type="entry name" value="MONOACYLGLYCEROL LIPASE"/>
    <property type="match status" value="1"/>
</dbReference>
<organism evidence="4 5">
    <name type="scientific">Tateyamaria armeniaca</name>
    <dbReference type="NCBI Taxonomy" id="2518930"/>
    <lineage>
        <taxon>Bacteria</taxon>
        <taxon>Pseudomonadati</taxon>
        <taxon>Pseudomonadota</taxon>
        <taxon>Alphaproteobacteria</taxon>
        <taxon>Rhodobacterales</taxon>
        <taxon>Roseobacteraceae</taxon>
        <taxon>Tateyamaria</taxon>
    </lineage>
</organism>
<evidence type="ECO:0000256" key="2">
    <source>
        <dbReference type="ARBA" id="ARBA00022801"/>
    </source>
</evidence>
<dbReference type="EMBL" id="JBHDIY010000002">
    <property type="protein sequence ID" value="MFL4470650.1"/>
    <property type="molecule type" value="Genomic_DNA"/>
</dbReference>
<reference evidence="4 5" key="1">
    <citation type="submission" date="2024-08" db="EMBL/GenBank/DDBJ databases">
        <title>Tateyamaria sp. nov., isolated from marine algae.</title>
        <authorList>
            <person name="Choi B.J."/>
            <person name="Kim J.M."/>
            <person name="Lee J.K."/>
            <person name="Choi D.G."/>
            <person name="Bayburt H."/>
            <person name="Baek J.H."/>
            <person name="Han D.M."/>
            <person name="Jeon C.O."/>
        </authorList>
    </citation>
    <scope>NUCLEOTIDE SEQUENCE [LARGE SCALE GENOMIC DNA]</scope>
    <source>
        <strain evidence="4 5">KMU-156</strain>
    </source>
</reference>
<dbReference type="InterPro" id="IPR050266">
    <property type="entry name" value="AB_hydrolase_sf"/>
</dbReference>
<comment type="caution">
    <text evidence="4">The sequence shown here is derived from an EMBL/GenBank/DDBJ whole genome shotgun (WGS) entry which is preliminary data.</text>
</comment>
<keyword evidence="2 4" id="KW-0378">Hydrolase</keyword>
<feature type="domain" description="AB hydrolase-1" evidence="3">
    <location>
        <begin position="30"/>
        <end position="119"/>
    </location>
</feature>
<protein>
    <submittedName>
        <fullName evidence="4">Alpha/beta fold hydrolase</fullName>
    </submittedName>
</protein>
<accession>A0ABW8UU43</accession>
<dbReference type="InterPro" id="IPR029058">
    <property type="entry name" value="AB_hydrolase_fold"/>
</dbReference>
<dbReference type="SUPFAM" id="SSF53474">
    <property type="entry name" value="alpha/beta-Hydrolases"/>
    <property type="match status" value="1"/>
</dbReference>
<sequence>MHGAAAHAARSAWGPGYDHSTLRPYFDRFADTHQVIYLDHRGCGRSSGEIDTWTLDQWADDIATFCAALGIEKPVVFGQSFGGMVAMHYGARHPEGPSRLVFSSTAAQFELDAAVDMMRHLGGDTAAEASRAFFSAPSLERYKVYGEVCLPFYTQSYDPDAPTFRGAQSSGPKWRCISLPTR</sequence>
<dbReference type="Proteomes" id="UP001627408">
    <property type="component" value="Unassembled WGS sequence"/>
</dbReference>
<dbReference type="PRINTS" id="PR00793">
    <property type="entry name" value="PROAMNOPTASE"/>
</dbReference>
<dbReference type="GO" id="GO:0016787">
    <property type="term" value="F:hydrolase activity"/>
    <property type="evidence" value="ECO:0007669"/>
    <property type="project" value="UniProtKB-KW"/>
</dbReference>
<comment type="similarity">
    <text evidence="1">Belongs to the peptidase S33 family.</text>
</comment>
<dbReference type="InterPro" id="IPR000073">
    <property type="entry name" value="AB_hydrolase_1"/>
</dbReference>
<dbReference type="PANTHER" id="PTHR43798:SF33">
    <property type="entry name" value="HYDROLASE, PUTATIVE (AFU_ORTHOLOGUE AFUA_2G14860)-RELATED"/>
    <property type="match status" value="1"/>
</dbReference>
<name>A0ABW8UU43_9RHOB</name>
<dbReference type="Gene3D" id="3.40.50.1820">
    <property type="entry name" value="alpha/beta hydrolase"/>
    <property type="match status" value="1"/>
</dbReference>
<dbReference type="RefSeq" id="WP_407594261.1">
    <property type="nucleotide sequence ID" value="NZ_JBHDIY010000002.1"/>
</dbReference>
<gene>
    <name evidence="4" type="ORF">ACERZ8_12445</name>
</gene>
<evidence type="ECO:0000256" key="1">
    <source>
        <dbReference type="ARBA" id="ARBA00010088"/>
    </source>
</evidence>
<dbReference type="Pfam" id="PF00561">
    <property type="entry name" value="Abhydrolase_1"/>
    <property type="match status" value="1"/>
</dbReference>
<proteinExistence type="inferred from homology"/>
<dbReference type="InterPro" id="IPR002410">
    <property type="entry name" value="Peptidase_S33"/>
</dbReference>
<evidence type="ECO:0000313" key="4">
    <source>
        <dbReference type="EMBL" id="MFL4470650.1"/>
    </source>
</evidence>
<keyword evidence="5" id="KW-1185">Reference proteome</keyword>